<feature type="region of interest" description="Disordered" evidence="1">
    <location>
        <begin position="35"/>
        <end position="55"/>
    </location>
</feature>
<evidence type="ECO:0000313" key="2">
    <source>
        <dbReference type="EMBL" id="VBB43176.1"/>
    </source>
</evidence>
<evidence type="ECO:0000256" key="1">
    <source>
        <dbReference type="SAM" id="MobiDB-lite"/>
    </source>
</evidence>
<reference evidence="2" key="1">
    <citation type="submission" date="2018-07" db="EMBL/GenBank/DDBJ databases">
        <authorList>
            <consortium name="Genoscope - CEA"/>
            <person name="William W."/>
        </authorList>
    </citation>
    <scope>NUCLEOTIDE SEQUENCE</scope>
    <source>
        <strain evidence="2">IK1</strain>
    </source>
</reference>
<gene>
    <name evidence="2" type="ORF">TRIP_B250271</name>
</gene>
<feature type="compositionally biased region" description="Basic and acidic residues" evidence="1">
    <location>
        <begin position="46"/>
        <end position="55"/>
    </location>
</feature>
<accession>A0A653A538</accession>
<name>A0A653A538_UNCDX</name>
<proteinExistence type="predicted"/>
<dbReference type="AlphaFoldDB" id="A0A653A538"/>
<dbReference type="EMBL" id="UPXX01000018">
    <property type="protein sequence ID" value="VBB43176.1"/>
    <property type="molecule type" value="Genomic_DNA"/>
</dbReference>
<organism evidence="2">
    <name type="scientific">Uncultured Desulfatiglans sp</name>
    <dbReference type="NCBI Taxonomy" id="1748965"/>
    <lineage>
        <taxon>Bacteria</taxon>
        <taxon>Pseudomonadati</taxon>
        <taxon>Thermodesulfobacteriota</taxon>
        <taxon>Desulfobacteria</taxon>
        <taxon>Desulfatiglandales</taxon>
        <taxon>Desulfatiglandaceae</taxon>
        <taxon>Desulfatiglans</taxon>
        <taxon>environmental samples</taxon>
    </lineage>
</organism>
<protein>
    <submittedName>
        <fullName evidence="2">Uncharacterized protein</fullName>
    </submittedName>
</protein>
<sequence length="55" mass="5646">MYFLGGSMNLGADALSRAEGFEAASPLAGKIIACGSSKENPGAGAKSDRGFWHRS</sequence>